<protein>
    <submittedName>
        <fullName evidence="2">Endo-1,4-beta-glucanase</fullName>
    </submittedName>
</protein>
<name>A0AB34FQT7_9HYPO</name>
<keyword evidence="3" id="KW-1185">Reference proteome</keyword>
<organism evidence="2 3">
    <name type="scientific">Purpureocillium lavendulum</name>
    <dbReference type="NCBI Taxonomy" id="1247861"/>
    <lineage>
        <taxon>Eukaryota</taxon>
        <taxon>Fungi</taxon>
        <taxon>Dikarya</taxon>
        <taxon>Ascomycota</taxon>
        <taxon>Pezizomycotina</taxon>
        <taxon>Sordariomycetes</taxon>
        <taxon>Hypocreomycetidae</taxon>
        <taxon>Hypocreales</taxon>
        <taxon>Ophiocordycipitaceae</taxon>
        <taxon>Purpureocillium</taxon>
    </lineage>
</organism>
<dbReference type="EMBL" id="JAQHRD010000004">
    <property type="protein sequence ID" value="KAJ6441479.1"/>
    <property type="molecule type" value="Genomic_DNA"/>
</dbReference>
<feature type="compositionally biased region" description="Low complexity" evidence="1">
    <location>
        <begin position="1"/>
        <end position="17"/>
    </location>
</feature>
<proteinExistence type="predicted"/>
<reference evidence="2" key="1">
    <citation type="submission" date="2023-01" db="EMBL/GenBank/DDBJ databases">
        <title>The growth and conidiation of Purpureocillium lavendulum are regulated by nitrogen source and histone H3K14 acetylation.</title>
        <authorList>
            <person name="Tang P."/>
            <person name="Han J."/>
            <person name="Zhang C."/>
            <person name="Tang P."/>
            <person name="Qi F."/>
            <person name="Zhang K."/>
            <person name="Liang L."/>
        </authorList>
    </citation>
    <scope>NUCLEOTIDE SEQUENCE</scope>
    <source>
        <strain evidence="2">YMF1.00683</strain>
    </source>
</reference>
<dbReference type="Proteomes" id="UP001163105">
    <property type="component" value="Unassembled WGS sequence"/>
</dbReference>
<sequence>MGNCLSADASGQQADAARPVDFTPKPQGPPLNQASQKGIKITAPTPASPSDQPPPYAELDTRWSQCFLSALRVARDQGWLRRLPSRHVYLYIDDNFRVSRQIRDAIKLMACCLVLIFRSLDVDATVFFTNHRNTRKLPQQIRSREEYLDGLFVRNDWFEAQGYVENFPTYSRHFGLKEWMVANDQTPERFLKLLAHVREMKLQVWEGWSAQGMESATLLEHTKEAFAKSKQQPRLLNSLAFTLRHAISKIKSLQHSELTAPTSVLVLTASELQPSEVDAIKGELRDVVSRGKEFSIQVAAFVDDPEDTSLRAHRSLDEFRSGDRDIYDVTTVAAKLLLEQGLTAELLGKVLGDLDKSHGTKDLTGFYGRSSLGLHDVKLPSLQEVKAAVGVDDDD</sequence>
<feature type="region of interest" description="Disordered" evidence="1">
    <location>
        <begin position="1"/>
        <end position="55"/>
    </location>
</feature>
<evidence type="ECO:0000313" key="3">
    <source>
        <dbReference type="Proteomes" id="UP001163105"/>
    </source>
</evidence>
<dbReference type="AlphaFoldDB" id="A0AB34FQT7"/>
<evidence type="ECO:0000313" key="2">
    <source>
        <dbReference type="EMBL" id="KAJ6441479.1"/>
    </source>
</evidence>
<accession>A0AB34FQT7</accession>
<evidence type="ECO:0000256" key="1">
    <source>
        <dbReference type="SAM" id="MobiDB-lite"/>
    </source>
</evidence>
<comment type="caution">
    <text evidence="2">The sequence shown here is derived from an EMBL/GenBank/DDBJ whole genome shotgun (WGS) entry which is preliminary data.</text>
</comment>
<gene>
    <name evidence="2" type="ORF">O9K51_05030</name>
</gene>